<accession>A0A0A9B173</accession>
<dbReference type="EMBL" id="GBRH01240161">
    <property type="protein sequence ID" value="JAD57734.1"/>
    <property type="molecule type" value="Transcribed_RNA"/>
</dbReference>
<sequence>MFFINHVFGLWSTLIVTDGTLSWNLATSSC</sequence>
<reference evidence="1" key="1">
    <citation type="submission" date="2014-09" db="EMBL/GenBank/DDBJ databases">
        <authorList>
            <person name="Magalhaes I.L.F."/>
            <person name="Oliveira U."/>
            <person name="Santos F.R."/>
            <person name="Vidigal T.H.D.A."/>
            <person name="Brescovit A.D."/>
            <person name="Santos A.J."/>
        </authorList>
    </citation>
    <scope>NUCLEOTIDE SEQUENCE</scope>
    <source>
        <tissue evidence="1">Shoot tissue taken approximately 20 cm above the soil surface</tissue>
    </source>
</reference>
<organism evidence="1">
    <name type="scientific">Arundo donax</name>
    <name type="common">Giant reed</name>
    <name type="synonym">Donax arundinaceus</name>
    <dbReference type="NCBI Taxonomy" id="35708"/>
    <lineage>
        <taxon>Eukaryota</taxon>
        <taxon>Viridiplantae</taxon>
        <taxon>Streptophyta</taxon>
        <taxon>Embryophyta</taxon>
        <taxon>Tracheophyta</taxon>
        <taxon>Spermatophyta</taxon>
        <taxon>Magnoliopsida</taxon>
        <taxon>Liliopsida</taxon>
        <taxon>Poales</taxon>
        <taxon>Poaceae</taxon>
        <taxon>PACMAD clade</taxon>
        <taxon>Arundinoideae</taxon>
        <taxon>Arundineae</taxon>
        <taxon>Arundo</taxon>
    </lineage>
</organism>
<evidence type="ECO:0000313" key="1">
    <source>
        <dbReference type="EMBL" id="JAD57734.1"/>
    </source>
</evidence>
<proteinExistence type="predicted"/>
<reference evidence="1" key="2">
    <citation type="journal article" date="2015" name="Data Brief">
        <title>Shoot transcriptome of the giant reed, Arundo donax.</title>
        <authorList>
            <person name="Barrero R.A."/>
            <person name="Guerrero F.D."/>
            <person name="Moolhuijzen P."/>
            <person name="Goolsby J.A."/>
            <person name="Tidwell J."/>
            <person name="Bellgard S.E."/>
            <person name="Bellgard M.I."/>
        </authorList>
    </citation>
    <scope>NUCLEOTIDE SEQUENCE</scope>
    <source>
        <tissue evidence="1">Shoot tissue taken approximately 20 cm above the soil surface</tissue>
    </source>
</reference>
<dbReference type="AlphaFoldDB" id="A0A0A9B173"/>
<name>A0A0A9B173_ARUDO</name>
<protein>
    <submittedName>
        <fullName evidence="1">Uncharacterized protein</fullName>
    </submittedName>
</protein>